<dbReference type="InterPro" id="IPR001466">
    <property type="entry name" value="Beta-lactam-related"/>
</dbReference>
<dbReference type="PANTHER" id="PTHR43283:SF18">
    <property type="match status" value="1"/>
</dbReference>
<gene>
    <name evidence="2" type="ORF">AN936_12255</name>
</gene>
<organism evidence="2 3">
    <name type="scientific">Sphingopyxis macrogoltabida</name>
    <name type="common">Sphingomonas macrogoltabidus</name>
    <dbReference type="NCBI Taxonomy" id="33050"/>
    <lineage>
        <taxon>Bacteria</taxon>
        <taxon>Pseudomonadati</taxon>
        <taxon>Pseudomonadota</taxon>
        <taxon>Alphaproteobacteria</taxon>
        <taxon>Sphingomonadales</taxon>
        <taxon>Sphingomonadaceae</taxon>
        <taxon>Sphingopyxis</taxon>
    </lineage>
</organism>
<dbReference type="Proteomes" id="UP000058074">
    <property type="component" value="Chromosome"/>
</dbReference>
<accession>A0A0N9UCL8</accession>
<dbReference type="PROSITE" id="PS51318">
    <property type="entry name" value="TAT"/>
    <property type="match status" value="1"/>
</dbReference>
<sequence>MSASVHMPGRRAVLAGSAALIAGGSASTGARPAPECADDDTAWVPSAELVREIPRLMQIAGVPGIAIAVVDRGALVWSEGFGVKNALTRDPVQDDTLFEAASMTKPVFAYVVMRLADEQRLDLDRPLVAYRRPAHLGDDANLEQVTTRHVLGHSTGLPNWASGPLVTNSAPGSRYSYSGEAFIWLQLVVEQITGMGLGSVMQAKLFGPAGMSRSSFGWDENIAKAAVFGHSEPPEGERMLPPQPTRELGDRLLPVAAKWRKPIAFWTYEDSVAAMREADPKTPPSTHDLLVNSAGGLLTTASDYARFMLLMMDGRARADWEIGEAARQAMLTPQTEVRGRDISRGLGWELEQSPAGQLFQHSGSNYGIFRTLGVGDAGSGRAIVVFTNGANGQALASRIVREATGIDRLKSLI</sequence>
<dbReference type="PATRIC" id="fig|33050.5.peg.2532"/>
<dbReference type="Pfam" id="PF00144">
    <property type="entry name" value="Beta-lactamase"/>
    <property type="match status" value="1"/>
</dbReference>
<evidence type="ECO:0000313" key="2">
    <source>
        <dbReference type="EMBL" id="ALH81111.1"/>
    </source>
</evidence>
<protein>
    <submittedName>
        <fullName evidence="2">Serine hydrolase</fullName>
    </submittedName>
</protein>
<feature type="domain" description="Beta-lactamase-related" evidence="1">
    <location>
        <begin position="53"/>
        <end position="393"/>
    </location>
</feature>
<evidence type="ECO:0000259" key="1">
    <source>
        <dbReference type="Pfam" id="PF00144"/>
    </source>
</evidence>
<dbReference type="Gene3D" id="3.40.710.10">
    <property type="entry name" value="DD-peptidase/beta-lactamase superfamily"/>
    <property type="match status" value="2"/>
</dbReference>
<dbReference type="GO" id="GO:0016787">
    <property type="term" value="F:hydrolase activity"/>
    <property type="evidence" value="ECO:0007669"/>
    <property type="project" value="UniProtKB-KW"/>
</dbReference>
<keyword evidence="2" id="KW-0378">Hydrolase</keyword>
<name>A0A0N9UCL8_SPHMC</name>
<dbReference type="InterPro" id="IPR050789">
    <property type="entry name" value="Diverse_Enzym_Activities"/>
</dbReference>
<dbReference type="PANTHER" id="PTHR43283">
    <property type="entry name" value="BETA-LACTAMASE-RELATED"/>
    <property type="match status" value="1"/>
</dbReference>
<reference evidence="2 3" key="1">
    <citation type="journal article" date="2015" name="Genome Announc.">
        <title>Complete Genome Sequence of Polypropylene Glycol- and Polyethylene Glycol-Degrading Sphingopyxis macrogoltabida Strain EY-1.</title>
        <authorList>
            <person name="Ohtsubo Y."/>
            <person name="Nagata Y."/>
            <person name="Numata M."/>
            <person name="Tsuchikane K."/>
            <person name="Hosoyama A."/>
            <person name="Yamazoe A."/>
            <person name="Tsuda M."/>
            <person name="Fujita N."/>
            <person name="Kawai F."/>
        </authorList>
    </citation>
    <scope>NUCLEOTIDE SEQUENCE [LARGE SCALE GENOMIC DNA]</scope>
    <source>
        <strain evidence="2 3">EY-1</strain>
    </source>
</reference>
<proteinExistence type="predicted"/>
<dbReference type="EMBL" id="CP012700">
    <property type="protein sequence ID" value="ALH81111.1"/>
    <property type="molecule type" value="Genomic_DNA"/>
</dbReference>
<dbReference type="InterPro" id="IPR006311">
    <property type="entry name" value="TAT_signal"/>
</dbReference>
<dbReference type="InterPro" id="IPR012338">
    <property type="entry name" value="Beta-lactam/transpept-like"/>
</dbReference>
<dbReference type="KEGG" id="smag:AN936_12255"/>
<evidence type="ECO:0000313" key="3">
    <source>
        <dbReference type="Proteomes" id="UP000058074"/>
    </source>
</evidence>
<dbReference type="SUPFAM" id="SSF56601">
    <property type="entry name" value="beta-lactamase/transpeptidase-like"/>
    <property type="match status" value="1"/>
</dbReference>
<dbReference type="AlphaFoldDB" id="A0A0N9UCL8"/>